<accession>A0A562YGF3</accession>
<gene>
    <name evidence="1" type="ORF">E1J38_005930</name>
</gene>
<protein>
    <submittedName>
        <fullName evidence="1">Uncharacterized protein</fullName>
    </submittedName>
</protein>
<name>A0A562YGF3_9FLAO</name>
<evidence type="ECO:0000313" key="1">
    <source>
        <dbReference type="EMBL" id="TWO33433.1"/>
    </source>
</evidence>
<organism evidence="1 2">
    <name type="scientific">Seonamhaeicola sediminis</name>
    <dbReference type="NCBI Taxonomy" id="2528206"/>
    <lineage>
        <taxon>Bacteria</taxon>
        <taxon>Pseudomonadati</taxon>
        <taxon>Bacteroidota</taxon>
        <taxon>Flavobacteriia</taxon>
        <taxon>Flavobacteriales</taxon>
        <taxon>Flavobacteriaceae</taxon>
    </lineage>
</organism>
<dbReference type="Proteomes" id="UP000295814">
    <property type="component" value="Unassembled WGS sequence"/>
</dbReference>
<comment type="caution">
    <text evidence="1">The sequence shown here is derived from an EMBL/GenBank/DDBJ whole genome shotgun (WGS) entry which is preliminary data.</text>
</comment>
<dbReference type="OrthoDB" id="1431129at2"/>
<sequence length="227" mass="26715">MIGRIRYLTEINLKDIMKLKTLLFLLTFSISIYTFSQGANNDFEYDKTDLESITKELGFYIFKFPVKQNSKQLYDIEIEEFENGQMINNISLIKDTKGKFKKYGIEASNYFIPKKDSDSIYFHRFYFHKKDSLISLKIKSHGMESKYDFSLAGKSTLDLSAIYTAKDEIDSLGFIKIEHTKPLMFLYANSEKDKEEPLWCPSGIKKEDLVKRFYYVILISMKEFIKD</sequence>
<proteinExistence type="predicted"/>
<keyword evidence="2" id="KW-1185">Reference proteome</keyword>
<dbReference type="EMBL" id="SMZJ02000003">
    <property type="protein sequence ID" value="TWO33433.1"/>
    <property type="molecule type" value="Genomic_DNA"/>
</dbReference>
<reference evidence="1 2" key="1">
    <citation type="submission" date="2019-07" db="EMBL/GenBank/DDBJ databases">
        <title>Seonamhaeicola sp. W255 draft genome.</title>
        <authorList>
            <person name="Zhang X.-Y."/>
            <person name="Zhang R."/>
            <person name="Zhong Y.-L."/>
            <person name="Du Z.-J."/>
        </authorList>
    </citation>
    <scope>NUCLEOTIDE SEQUENCE [LARGE SCALE GENOMIC DNA]</scope>
    <source>
        <strain evidence="1 2">W255</strain>
    </source>
</reference>
<dbReference type="AlphaFoldDB" id="A0A562YGF3"/>
<evidence type="ECO:0000313" key="2">
    <source>
        <dbReference type="Proteomes" id="UP000295814"/>
    </source>
</evidence>